<feature type="domain" description="D-isomer specific 2-hydroxyacid dehydrogenase NAD-binding" evidence="6">
    <location>
        <begin position="113"/>
        <end position="288"/>
    </location>
</feature>
<dbReference type="RefSeq" id="WP_108639565.1">
    <property type="nucleotide sequence ID" value="NZ_QCYG01000002.1"/>
</dbReference>
<keyword evidence="8" id="KW-1185">Reference proteome</keyword>
<name>A0A2T7FZC4_9RHOB</name>
<dbReference type="PROSITE" id="PS00671">
    <property type="entry name" value="D_2_HYDROXYACID_DH_3"/>
    <property type="match status" value="1"/>
</dbReference>
<sequence length="328" mass="34643">MSNVRKILVSGPDIATSAVHLAEEAGYELIYTPAYADAATLVELVRRHDPVGIVSRAGTLGALPIAAGRSLQVISKHGAGVDNIDVQAATRSGVQVIRATGSNAVSVAEHAVTLAMVAVKRLRSLDITLRQGKWEKMGFVGRELAGMRVGLVGAGAIAQSAAQLFRGLGLSVAAYDPFADASVFKASKMDKFADLESMLQKSDIISLHCPLTPDTRNLLNDRTIAMLPRGSYIINTARGGLVDELALLKAIDDGQIAGAGLDVFETEPLENDHPLFAASELIVTPHIGASTAEAMERVGKDAVQGIIDLVEERAIAADRIVNKIDQHV</sequence>
<dbReference type="GO" id="GO:0016616">
    <property type="term" value="F:oxidoreductase activity, acting on the CH-OH group of donors, NAD or NADP as acceptor"/>
    <property type="evidence" value="ECO:0007669"/>
    <property type="project" value="InterPro"/>
</dbReference>
<dbReference type="Pfam" id="PF00389">
    <property type="entry name" value="2-Hacid_dh"/>
    <property type="match status" value="1"/>
</dbReference>
<evidence type="ECO:0000313" key="8">
    <source>
        <dbReference type="Proteomes" id="UP000244817"/>
    </source>
</evidence>
<dbReference type="SUPFAM" id="SSF52283">
    <property type="entry name" value="Formate/glycerate dehydrogenase catalytic domain-like"/>
    <property type="match status" value="1"/>
</dbReference>
<keyword evidence="2 4" id="KW-0560">Oxidoreductase</keyword>
<keyword evidence="3" id="KW-0520">NAD</keyword>
<dbReference type="AlphaFoldDB" id="A0A2T7FZC4"/>
<evidence type="ECO:0000256" key="1">
    <source>
        <dbReference type="ARBA" id="ARBA00005854"/>
    </source>
</evidence>
<protein>
    <submittedName>
        <fullName evidence="7">Hydroxyacid dehydrogenase</fullName>
    </submittedName>
</protein>
<evidence type="ECO:0000313" key="7">
    <source>
        <dbReference type="EMBL" id="PVA07523.1"/>
    </source>
</evidence>
<dbReference type="InterPro" id="IPR050857">
    <property type="entry name" value="D-2-hydroxyacid_DH"/>
</dbReference>
<dbReference type="GO" id="GO:0051287">
    <property type="term" value="F:NAD binding"/>
    <property type="evidence" value="ECO:0007669"/>
    <property type="project" value="InterPro"/>
</dbReference>
<dbReference type="CDD" id="cd12173">
    <property type="entry name" value="PGDH_4"/>
    <property type="match status" value="1"/>
</dbReference>
<evidence type="ECO:0000256" key="3">
    <source>
        <dbReference type="ARBA" id="ARBA00023027"/>
    </source>
</evidence>
<evidence type="ECO:0000259" key="6">
    <source>
        <dbReference type="Pfam" id="PF02826"/>
    </source>
</evidence>
<feature type="domain" description="D-isomer specific 2-hydroxyacid dehydrogenase catalytic" evidence="5">
    <location>
        <begin position="13"/>
        <end position="313"/>
    </location>
</feature>
<dbReference type="InterPro" id="IPR006140">
    <property type="entry name" value="D-isomer_DH_NAD-bd"/>
</dbReference>
<comment type="caution">
    <text evidence="7">The sequence shown here is derived from an EMBL/GenBank/DDBJ whole genome shotgun (WGS) entry which is preliminary data.</text>
</comment>
<proteinExistence type="inferred from homology"/>
<gene>
    <name evidence="7" type="ORF">DC363_02500</name>
</gene>
<dbReference type="FunFam" id="3.40.50.720:FF:000203">
    <property type="entry name" value="D-3-phosphoglycerate dehydrogenase (SerA)"/>
    <property type="match status" value="1"/>
</dbReference>
<dbReference type="Gene3D" id="3.40.50.720">
    <property type="entry name" value="NAD(P)-binding Rossmann-like Domain"/>
    <property type="match status" value="2"/>
</dbReference>
<dbReference type="PANTHER" id="PTHR42789:SF1">
    <property type="entry name" value="D-ISOMER SPECIFIC 2-HYDROXYACID DEHYDROGENASE FAMILY PROTEIN (AFU_ORTHOLOGUE AFUA_6G10090)"/>
    <property type="match status" value="1"/>
</dbReference>
<dbReference type="PANTHER" id="PTHR42789">
    <property type="entry name" value="D-ISOMER SPECIFIC 2-HYDROXYACID DEHYDROGENASE FAMILY PROTEIN (AFU_ORTHOLOGUE AFUA_6G10090)"/>
    <property type="match status" value="1"/>
</dbReference>
<dbReference type="PROSITE" id="PS00670">
    <property type="entry name" value="D_2_HYDROXYACID_DH_2"/>
    <property type="match status" value="1"/>
</dbReference>
<dbReference type="InterPro" id="IPR029753">
    <property type="entry name" value="D-isomer_DH_CS"/>
</dbReference>
<evidence type="ECO:0000256" key="4">
    <source>
        <dbReference type="RuleBase" id="RU003719"/>
    </source>
</evidence>
<reference evidence="7 8" key="1">
    <citation type="submission" date="2018-04" db="EMBL/GenBank/DDBJ databases">
        <title>Pelagivirga bohaiensis gen. nov., sp. nov., a bacterium isolated from the Bohai Sea.</title>
        <authorList>
            <person name="Ji X."/>
        </authorList>
    </citation>
    <scope>NUCLEOTIDE SEQUENCE [LARGE SCALE GENOMIC DNA]</scope>
    <source>
        <strain evidence="7 8">BH-SD16</strain>
    </source>
</reference>
<dbReference type="Pfam" id="PF02826">
    <property type="entry name" value="2-Hacid_dh_C"/>
    <property type="match status" value="1"/>
</dbReference>
<dbReference type="EMBL" id="QCYG01000002">
    <property type="protein sequence ID" value="PVA07523.1"/>
    <property type="molecule type" value="Genomic_DNA"/>
</dbReference>
<dbReference type="OrthoDB" id="9793626at2"/>
<dbReference type="InterPro" id="IPR006139">
    <property type="entry name" value="D-isomer_2_OHA_DH_cat_dom"/>
</dbReference>
<accession>A0A2T7FZC4</accession>
<evidence type="ECO:0000259" key="5">
    <source>
        <dbReference type="Pfam" id="PF00389"/>
    </source>
</evidence>
<organism evidence="7 8">
    <name type="scientific">Thalassorhabdomicrobium marinisediminis</name>
    <dbReference type="NCBI Taxonomy" id="2170577"/>
    <lineage>
        <taxon>Bacteria</taxon>
        <taxon>Pseudomonadati</taxon>
        <taxon>Pseudomonadota</taxon>
        <taxon>Alphaproteobacteria</taxon>
        <taxon>Rhodobacterales</taxon>
        <taxon>Paracoccaceae</taxon>
        <taxon>Thalassorhabdomicrobium</taxon>
    </lineage>
</organism>
<comment type="similarity">
    <text evidence="1 4">Belongs to the D-isomer specific 2-hydroxyacid dehydrogenase family.</text>
</comment>
<dbReference type="Proteomes" id="UP000244817">
    <property type="component" value="Unassembled WGS sequence"/>
</dbReference>
<dbReference type="SUPFAM" id="SSF51735">
    <property type="entry name" value="NAD(P)-binding Rossmann-fold domains"/>
    <property type="match status" value="1"/>
</dbReference>
<dbReference type="InterPro" id="IPR036291">
    <property type="entry name" value="NAD(P)-bd_dom_sf"/>
</dbReference>
<evidence type="ECO:0000256" key="2">
    <source>
        <dbReference type="ARBA" id="ARBA00023002"/>
    </source>
</evidence>